<evidence type="ECO:0000313" key="11">
    <source>
        <dbReference type="EMBL" id="PYC47755.1"/>
    </source>
</evidence>
<dbReference type="Proteomes" id="UP000248012">
    <property type="component" value="Unassembled WGS sequence"/>
</dbReference>
<keyword evidence="7" id="KW-0482">Metalloprotease</keyword>
<dbReference type="GO" id="GO:0004222">
    <property type="term" value="F:metalloendopeptidase activity"/>
    <property type="evidence" value="ECO:0007669"/>
    <property type="project" value="InterPro"/>
</dbReference>
<evidence type="ECO:0000256" key="4">
    <source>
        <dbReference type="ARBA" id="ARBA00022723"/>
    </source>
</evidence>
<comment type="similarity">
    <text evidence="2 8">Belongs to the peptidase M16 family.</text>
</comment>
<evidence type="ECO:0000256" key="6">
    <source>
        <dbReference type="ARBA" id="ARBA00022833"/>
    </source>
</evidence>
<dbReference type="InterPro" id="IPR011765">
    <property type="entry name" value="Pept_M16_N"/>
</dbReference>
<evidence type="ECO:0000259" key="9">
    <source>
        <dbReference type="Pfam" id="PF00675"/>
    </source>
</evidence>
<keyword evidence="5" id="KW-0378">Hydrolase</keyword>
<dbReference type="InterPro" id="IPR001431">
    <property type="entry name" value="Pept_M16_Zn_BS"/>
</dbReference>
<dbReference type="Pfam" id="PF05193">
    <property type="entry name" value="Peptidase_M16_C"/>
    <property type="match status" value="1"/>
</dbReference>
<name>A0A2V4MM41_9RHOB</name>
<evidence type="ECO:0000259" key="10">
    <source>
        <dbReference type="Pfam" id="PF05193"/>
    </source>
</evidence>
<dbReference type="GO" id="GO:0046872">
    <property type="term" value="F:metal ion binding"/>
    <property type="evidence" value="ECO:0007669"/>
    <property type="project" value="UniProtKB-KW"/>
</dbReference>
<evidence type="ECO:0000313" key="12">
    <source>
        <dbReference type="Proteomes" id="UP000248012"/>
    </source>
</evidence>
<keyword evidence="12" id="KW-1185">Reference proteome</keyword>
<protein>
    <submittedName>
        <fullName evidence="11">Peptidase M16</fullName>
    </submittedName>
</protein>
<proteinExistence type="inferred from homology"/>
<comment type="caution">
    <text evidence="11">The sequence shown here is derived from an EMBL/GenBank/DDBJ whole genome shotgun (WGS) entry which is preliminary data.</text>
</comment>
<dbReference type="PROSITE" id="PS00143">
    <property type="entry name" value="INSULINASE"/>
    <property type="match status" value="1"/>
</dbReference>
<dbReference type="Gene3D" id="3.30.830.10">
    <property type="entry name" value="Metalloenzyme, LuxS/M16 peptidase-like"/>
    <property type="match status" value="2"/>
</dbReference>
<dbReference type="RefSeq" id="WP_110796063.1">
    <property type="nucleotide sequence ID" value="NZ_KZ826484.1"/>
</dbReference>
<dbReference type="EMBL" id="QFVT01000005">
    <property type="protein sequence ID" value="PYC47755.1"/>
    <property type="molecule type" value="Genomic_DNA"/>
</dbReference>
<keyword evidence="6" id="KW-0862">Zinc</keyword>
<accession>A0A2V4MM41</accession>
<dbReference type="InterPro" id="IPR050626">
    <property type="entry name" value="Peptidase_M16"/>
</dbReference>
<dbReference type="GO" id="GO:0006508">
    <property type="term" value="P:proteolysis"/>
    <property type="evidence" value="ECO:0007669"/>
    <property type="project" value="UniProtKB-KW"/>
</dbReference>
<comment type="cofactor">
    <cofactor evidence="1">
        <name>Zn(2+)</name>
        <dbReference type="ChEBI" id="CHEBI:29105"/>
    </cofactor>
</comment>
<dbReference type="InterPro" id="IPR007863">
    <property type="entry name" value="Peptidase_M16_C"/>
</dbReference>
<feature type="domain" description="Peptidase M16 C-terminal" evidence="10">
    <location>
        <begin position="184"/>
        <end position="364"/>
    </location>
</feature>
<keyword evidence="4" id="KW-0479">Metal-binding</keyword>
<organism evidence="11 12">
    <name type="scientific">Litorivita pollutaquae</name>
    <dbReference type="NCBI Taxonomy" id="2200892"/>
    <lineage>
        <taxon>Bacteria</taxon>
        <taxon>Pseudomonadati</taxon>
        <taxon>Pseudomonadota</taxon>
        <taxon>Alphaproteobacteria</taxon>
        <taxon>Rhodobacterales</taxon>
        <taxon>Paracoccaceae</taxon>
        <taxon>Litorivita</taxon>
    </lineage>
</organism>
<feature type="domain" description="Peptidase M16 N-terminal" evidence="9">
    <location>
        <begin position="28"/>
        <end position="171"/>
    </location>
</feature>
<sequence length="437" mass="48245">MAASEPSTEAVGIHDTVTDFVLDNGMQVIVIEDHRAPVVVQMVWYRAGSAEEPAGRSGIAHFLEHLLFKGTDNLKPGELSSTVAANGGSDNAFTSYDYTAYYQRVAADRLELMMRMESDRMVNLRLGEEEIATERAVIIEERNQRTENDPAALFREQKNAAQYLNHRYGVPVIGWRHEMEQLGLEDALNFYKTYYAPNNAILVVAGDVQPDEVKALSETYYGVLPANPDLPKRIRPTEPPQTSARRMTFHDPRVAQPYVGRSYLAPERNAGAQEEAAALTLLAEILGGGTTSVLAEKLQFEAQKAVYVAAYYRGMSLDATTFEFVVVPAVGVSLEEAEAALDTALADFLTEGIDADQLARLKMQIRASEIYARDDVESTANRYGRALTQGLTVEDVQAWPGILQAVTEEDILAAARSVLDKRQSVTGWLMSDEEVSQ</sequence>
<dbReference type="OrthoDB" id="9811314at2"/>
<evidence type="ECO:0000256" key="7">
    <source>
        <dbReference type="ARBA" id="ARBA00023049"/>
    </source>
</evidence>
<evidence type="ECO:0000256" key="2">
    <source>
        <dbReference type="ARBA" id="ARBA00007261"/>
    </source>
</evidence>
<evidence type="ECO:0000256" key="5">
    <source>
        <dbReference type="ARBA" id="ARBA00022801"/>
    </source>
</evidence>
<keyword evidence="3" id="KW-0645">Protease</keyword>
<dbReference type="PANTHER" id="PTHR43690:SF17">
    <property type="entry name" value="PROTEIN YHJJ"/>
    <property type="match status" value="1"/>
</dbReference>
<dbReference type="Pfam" id="PF00675">
    <property type="entry name" value="Peptidase_M16"/>
    <property type="match status" value="1"/>
</dbReference>
<reference evidence="11 12" key="1">
    <citation type="submission" date="2018-05" db="EMBL/GenBank/DDBJ databases">
        <title>Oceanovita maritima gen. nov., sp. nov., a marine bacterium in the family Rhodobacteraceae isolated from surface seawater of Lundu port Xiamen, China.</title>
        <authorList>
            <person name="Hetharua B.H."/>
            <person name="Min D."/>
            <person name="Liao H."/>
            <person name="Tian Y."/>
        </authorList>
    </citation>
    <scope>NUCLEOTIDE SEQUENCE [LARGE SCALE GENOMIC DNA]</scope>
    <source>
        <strain evidence="11 12">FSX-11</strain>
    </source>
</reference>
<evidence type="ECO:0000256" key="8">
    <source>
        <dbReference type="RuleBase" id="RU004447"/>
    </source>
</evidence>
<evidence type="ECO:0000256" key="3">
    <source>
        <dbReference type="ARBA" id="ARBA00022670"/>
    </source>
</evidence>
<dbReference type="PANTHER" id="PTHR43690">
    <property type="entry name" value="NARDILYSIN"/>
    <property type="match status" value="1"/>
</dbReference>
<evidence type="ECO:0000256" key="1">
    <source>
        <dbReference type="ARBA" id="ARBA00001947"/>
    </source>
</evidence>
<dbReference type="SUPFAM" id="SSF63411">
    <property type="entry name" value="LuxS/MPP-like metallohydrolase"/>
    <property type="match status" value="2"/>
</dbReference>
<dbReference type="AlphaFoldDB" id="A0A2V4MM41"/>
<gene>
    <name evidence="11" type="ORF">DI396_09815</name>
</gene>
<dbReference type="InterPro" id="IPR011249">
    <property type="entry name" value="Metalloenz_LuxS/M16"/>
</dbReference>